<gene>
    <name evidence="3" type="ORF">VP395_12875</name>
</gene>
<feature type="coiled-coil region" evidence="1">
    <location>
        <begin position="146"/>
        <end position="173"/>
    </location>
</feature>
<dbReference type="RefSeq" id="WP_346242428.1">
    <property type="nucleotide sequence ID" value="NZ_JAZHYP010000007.1"/>
</dbReference>
<keyword evidence="2" id="KW-1133">Transmembrane helix</keyword>
<accession>A0ABV0ABZ6</accession>
<dbReference type="Proteomes" id="UP001416393">
    <property type="component" value="Unassembled WGS sequence"/>
</dbReference>
<dbReference type="EMBL" id="JAZHYP010000007">
    <property type="protein sequence ID" value="MEN3324627.1"/>
    <property type="molecule type" value="Genomic_DNA"/>
</dbReference>
<keyword evidence="2" id="KW-0472">Membrane</keyword>
<evidence type="ECO:0000313" key="3">
    <source>
        <dbReference type="EMBL" id="MEN3324627.1"/>
    </source>
</evidence>
<organism evidence="3 4">
    <name type="scientific">Mariniflexile soesokkakense</name>
    <dbReference type="NCBI Taxonomy" id="1343160"/>
    <lineage>
        <taxon>Bacteria</taxon>
        <taxon>Pseudomonadati</taxon>
        <taxon>Bacteroidota</taxon>
        <taxon>Flavobacteriia</taxon>
        <taxon>Flavobacteriales</taxon>
        <taxon>Flavobacteriaceae</taxon>
        <taxon>Mariniflexile</taxon>
    </lineage>
</organism>
<evidence type="ECO:0000313" key="4">
    <source>
        <dbReference type="Proteomes" id="UP001416393"/>
    </source>
</evidence>
<keyword evidence="4" id="KW-1185">Reference proteome</keyword>
<keyword evidence="2" id="KW-0812">Transmembrane</keyword>
<feature type="transmembrane region" description="Helical" evidence="2">
    <location>
        <begin position="44"/>
        <end position="65"/>
    </location>
</feature>
<reference evidence="3 4" key="1">
    <citation type="submission" date="2024-01" db="EMBL/GenBank/DDBJ databases">
        <title>Mariniflexile litorale sp. nov., isolated from the shallow sediments of the Sea of Japan.</title>
        <authorList>
            <person name="Romanenko L."/>
            <person name="Bystritskaya E."/>
            <person name="Isaeva M."/>
        </authorList>
    </citation>
    <scope>NUCLEOTIDE SEQUENCE [LARGE SCALE GENOMIC DNA]</scope>
    <source>
        <strain evidence="3 4">KCTC 32427</strain>
    </source>
</reference>
<proteinExistence type="predicted"/>
<keyword evidence="1" id="KW-0175">Coiled coil</keyword>
<comment type="caution">
    <text evidence="3">The sequence shown here is derived from an EMBL/GenBank/DDBJ whole genome shotgun (WGS) entry which is preliminary data.</text>
</comment>
<sequence>MEPNRFENNIKEKFEIRRLQPSNDAWAKLSERLEQKEEKQSNKAYWWLGMAASVVGVLFVAFQFFNSQEVKPIIVDAPTIIQQKENTEVAVEGVEKPNEVLKEETSIKPIEKQAIKDNAVAVDKGKVIPKETSKTVKPTTVMQEKLTFEEQKIQDVVAKVHELKDQNKEVTDAVIDALLLEAQKEIRFKKPYNSSTSIVDANMLLQEVETDLDQSFRSKVFDAIKASYNSVKTAVAQRNN</sequence>
<protein>
    <recommendedName>
        <fullName evidence="5">Anti-sigma factor</fullName>
    </recommendedName>
</protein>
<evidence type="ECO:0000256" key="2">
    <source>
        <dbReference type="SAM" id="Phobius"/>
    </source>
</evidence>
<evidence type="ECO:0008006" key="5">
    <source>
        <dbReference type="Google" id="ProtNLM"/>
    </source>
</evidence>
<evidence type="ECO:0000256" key="1">
    <source>
        <dbReference type="SAM" id="Coils"/>
    </source>
</evidence>
<name>A0ABV0ABZ6_9FLAO</name>